<proteinExistence type="predicted"/>
<feature type="compositionally biased region" description="Basic and acidic residues" evidence="1">
    <location>
        <begin position="51"/>
        <end position="65"/>
    </location>
</feature>
<name>A0A509EIC0_9HYPH</name>
<sequence length="81" mass="8921">MPAAIKRLRRVTLDGQLVGYWEREAARLDALAAEARFGWQRRSLERKAAYARAQGERSRAREAARGSDPILAEPSGGNSPG</sequence>
<evidence type="ECO:0000313" key="3">
    <source>
        <dbReference type="Proteomes" id="UP000410984"/>
    </source>
</evidence>
<protein>
    <submittedName>
        <fullName evidence="2">Uncharacterized protein</fullName>
    </submittedName>
</protein>
<organism evidence="2 3">
    <name type="scientific">Methylobacterium symbioticum</name>
    <dbReference type="NCBI Taxonomy" id="2584084"/>
    <lineage>
        <taxon>Bacteria</taxon>
        <taxon>Pseudomonadati</taxon>
        <taxon>Pseudomonadota</taxon>
        <taxon>Alphaproteobacteria</taxon>
        <taxon>Hyphomicrobiales</taxon>
        <taxon>Methylobacteriaceae</taxon>
        <taxon>Methylobacterium</taxon>
    </lineage>
</organism>
<dbReference type="EMBL" id="CABFPH010000063">
    <property type="protein sequence ID" value="VUD73209.1"/>
    <property type="molecule type" value="Genomic_DNA"/>
</dbReference>
<dbReference type="Proteomes" id="UP000410984">
    <property type="component" value="Unassembled WGS sequence"/>
</dbReference>
<accession>A0A509EIC0</accession>
<evidence type="ECO:0000313" key="2">
    <source>
        <dbReference type="EMBL" id="VUD73209.1"/>
    </source>
</evidence>
<keyword evidence="3" id="KW-1185">Reference proteome</keyword>
<reference evidence="2 3" key="1">
    <citation type="submission" date="2019-06" db="EMBL/GenBank/DDBJ databases">
        <authorList>
            <person name="Rodrigo-Torres L."/>
            <person name="Arahal R. D."/>
            <person name="Lucena T."/>
        </authorList>
    </citation>
    <scope>NUCLEOTIDE SEQUENCE [LARGE SCALE GENOMIC DNA]</scope>
    <source>
        <strain evidence="2 3">SB0023/3</strain>
    </source>
</reference>
<feature type="region of interest" description="Disordered" evidence="1">
    <location>
        <begin position="51"/>
        <end position="81"/>
    </location>
</feature>
<gene>
    <name evidence="2" type="ORF">MET9862_03823</name>
</gene>
<dbReference type="RefSeq" id="WP_142584475.1">
    <property type="nucleotide sequence ID" value="NZ_CABFPH010000063.1"/>
</dbReference>
<dbReference type="AlphaFoldDB" id="A0A509EIC0"/>
<evidence type="ECO:0000256" key="1">
    <source>
        <dbReference type="SAM" id="MobiDB-lite"/>
    </source>
</evidence>